<feature type="repeat" description="TPR" evidence="1">
    <location>
        <begin position="263"/>
        <end position="296"/>
    </location>
</feature>
<organism evidence="3 4">
    <name type="scientific">Tepidibacter hydrothermalis</name>
    <dbReference type="NCBI Taxonomy" id="3036126"/>
    <lineage>
        <taxon>Bacteria</taxon>
        <taxon>Bacillati</taxon>
        <taxon>Bacillota</taxon>
        <taxon>Clostridia</taxon>
        <taxon>Peptostreptococcales</taxon>
        <taxon>Peptostreptococcaceae</taxon>
        <taxon>Tepidibacter</taxon>
    </lineage>
</organism>
<dbReference type="Proteomes" id="UP001222800">
    <property type="component" value="Chromosome"/>
</dbReference>
<dbReference type="SUPFAM" id="SSF81901">
    <property type="entry name" value="HCP-like"/>
    <property type="match status" value="1"/>
</dbReference>
<protein>
    <submittedName>
        <fullName evidence="3">Tetratricopeptide repeat protein</fullName>
    </submittedName>
</protein>
<feature type="transmembrane region" description="Helical" evidence="2">
    <location>
        <begin position="12"/>
        <end position="35"/>
    </location>
</feature>
<sequence length="598" mass="69574">MHKIIKKFIFEIIKKSIFIILLLCLILFLCTTFLPNYELYSTVYKETLFSFFWLLITISIIISIIPYCINDIKKSKSLFYKIMSVLCTFFIIPFLLMGVLACYTSFVDYLKDLKYVISNKPVCTEEIFLPTTTWIKARAGVGRSAVRNQRRVLIQTENLTFDLLDDGSYFIYERPERIGNIVKVSYLPNTNTLISMEPTGRNVSVKTALDIKAAKLKKSSHIYEHTDDEYLNIASLYEDIGDYKSALECYNILIDDIDVPIEDFIFYHRGLCYYETGEYTKALDDFDKSSKLLDSGTSLLNDKIHKGIGDVYFAQRDYVNALSNYTIAKESCKELRDIVPSEVEELINKKNTSEEYLIRSKHYMDFSDYDRAIENYTIAIDERGVSTYLPFYNRGLCYCEIGNYIKAIDDFNQSLRVLDTKNSRFQYKIYKQLGYPYIQLRDYKNALSVYNILQEEYGYFENDVSAMKELVEKKDTDEEYVILAKYYFDNEDRANTIKSATIAIEEQGVTTYLPFYYRGLSYCGKNFMGVINDFTYVLKVLPPEKSSLKYDICYKLGDAYIAHGDYASAIANFTIAKEKYPEVSDIIDSLRKNIDEEK</sequence>
<dbReference type="InterPro" id="IPR011990">
    <property type="entry name" value="TPR-like_helical_dom_sf"/>
</dbReference>
<dbReference type="Gene3D" id="1.25.40.10">
    <property type="entry name" value="Tetratricopeptide repeat domain"/>
    <property type="match status" value="3"/>
</dbReference>
<dbReference type="RefSeq" id="WP_277732522.1">
    <property type="nucleotide sequence ID" value="NZ_CP120733.1"/>
</dbReference>
<dbReference type="Pfam" id="PF13432">
    <property type="entry name" value="TPR_16"/>
    <property type="match status" value="1"/>
</dbReference>
<name>A0ABY8EFC9_9FIRM</name>
<dbReference type="Pfam" id="PF13174">
    <property type="entry name" value="TPR_6"/>
    <property type="match status" value="1"/>
</dbReference>
<dbReference type="SUPFAM" id="SSF48452">
    <property type="entry name" value="TPR-like"/>
    <property type="match status" value="1"/>
</dbReference>
<gene>
    <name evidence="3" type="ORF">P4S50_00345</name>
</gene>
<keyword evidence="2" id="KW-1133">Transmembrane helix</keyword>
<dbReference type="EMBL" id="CP120733">
    <property type="protein sequence ID" value="WFD10555.1"/>
    <property type="molecule type" value="Genomic_DNA"/>
</dbReference>
<dbReference type="PANTHER" id="PTHR10098">
    <property type="entry name" value="RAPSYN-RELATED"/>
    <property type="match status" value="1"/>
</dbReference>
<dbReference type="InterPro" id="IPR019734">
    <property type="entry name" value="TPR_rpt"/>
</dbReference>
<evidence type="ECO:0000256" key="2">
    <source>
        <dbReference type="SAM" id="Phobius"/>
    </source>
</evidence>
<keyword evidence="4" id="KW-1185">Reference proteome</keyword>
<dbReference type="PROSITE" id="PS50005">
    <property type="entry name" value="TPR"/>
    <property type="match status" value="1"/>
</dbReference>
<keyword evidence="1" id="KW-0802">TPR repeat</keyword>
<feature type="transmembrane region" description="Helical" evidence="2">
    <location>
        <begin position="82"/>
        <end position="106"/>
    </location>
</feature>
<keyword evidence="2" id="KW-0812">Transmembrane</keyword>
<proteinExistence type="predicted"/>
<accession>A0ABY8EFC9</accession>
<evidence type="ECO:0000256" key="1">
    <source>
        <dbReference type="PROSITE-ProRule" id="PRU00339"/>
    </source>
</evidence>
<feature type="transmembrane region" description="Helical" evidence="2">
    <location>
        <begin position="47"/>
        <end position="70"/>
    </location>
</feature>
<evidence type="ECO:0000313" key="4">
    <source>
        <dbReference type="Proteomes" id="UP001222800"/>
    </source>
</evidence>
<dbReference type="SMART" id="SM00028">
    <property type="entry name" value="TPR"/>
    <property type="match status" value="7"/>
</dbReference>
<keyword evidence="2" id="KW-0472">Membrane</keyword>
<reference evidence="3 4" key="1">
    <citation type="submission" date="2023-03" db="EMBL/GenBank/DDBJ databases">
        <title>Complete genome sequence of Tepidibacter sp. SWIR-1, isolated from a deep-sea hydrothermal vent.</title>
        <authorList>
            <person name="Li X."/>
        </authorList>
    </citation>
    <scope>NUCLEOTIDE SEQUENCE [LARGE SCALE GENOMIC DNA]</scope>
    <source>
        <strain evidence="3 4">SWIR-1</strain>
    </source>
</reference>
<evidence type="ECO:0000313" key="3">
    <source>
        <dbReference type="EMBL" id="WFD10555.1"/>
    </source>
</evidence>